<dbReference type="InterPro" id="IPR003594">
    <property type="entry name" value="HATPase_dom"/>
</dbReference>
<evidence type="ECO:0000256" key="4">
    <source>
        <dbReference type="ARBA" id="ARBA00012438"/>
    </source>
</evidence>
<dbReference type="InterPro" id="IPR029016">
    <property type="entry name" value="GAF-like_dom_sf"/>
</dbReference>
<protein>
    <recommendedName>
        <fullName evidence="15">Circadian input-output histidine kinase CikA</fullName>
        <ecNumber evidence="4">2.7.13.3</ecNumber>
    </recommendedName>
</protein>
<dbReference type="Gene3D" id="3.30.450.40">
    <property type="match status" value="2"/>
</dbReference>
<dbReference type="GO" id="GO:0005524">
    <property type="term" value="F:ATP binding"/>
    <property type="evidence" value="ECO:0007669"/>
    <property type="project" value="UniProtKB-KW"/>
</dbReference>
<evidence type="ECO:0000313" key="23">
    <source>
        <dbReference type="EMBL" id="MBD2185279.1"/>
    </source>
</evidence>
<dbReference type="SMART" id="SM00448">
    <property type="entry name" value="REC"/>
    <property type="match status" value="2"/>
</dbReference>
<dbReference type="Proteomes" id="UP000641646">
    <property type="component" value="Unassembled WGS sequence"/>
</dbReference>
<dbReference type="EMBL" id="JACJPW010000114">
    <property type="protein sequence ID" value="MBD2185279.1"/>
    <property type="molecule type" value="Genomic_DNA"/>
</dbReference>
<dbReference type="Pfam" id="PF01590">
    <property type="entry name" value="GAF"/>
    <property type="match status" value="2"/>
</dbReference>
<evidence type="ECO:0000256" key="9">
    <source>
        <dbReference type="ARBA" id="ARBA00022741"/>
    </source>
</evidence>
<comment type="subcellular location">
    <subcellularLocation>
        <location evidence="2">Cell membrane</location>
        <topology evidence="2">Multi-pass membrane protein</topology>
    </subcellularLocation>
</comment>
<evidence type="ECO:0000256" key="16">
    <source>
        <dbReference type="PROSITE-ProRule" id="PRU00110"/>
    </source>
</evidence>
<evidence type="ECO:0000256" key="17">
    <source>
        <dbReference type="PROSITE-ProRule" id="PRU00169"/>
    </source>
</evidence>
<dbReference type="PANTHER" id="PTHR45339">
    <property type="entry name" value="HYBRID SIGNAL TRANSDUCTION HISTIDINE KINASE J"/>
    <property type="match status" value="1"/>
</dbReference>
<dbReference type="Gene3D" id="1.20.120.160">
    <property type="entry name" value="HPT domain"/>
    <property type="match status" value="1"/>
</dbReference>
<reference evidence="23" key="1">
    <citation type="journal article" date="2015" name="ISME J.">
        <title>Draft Genome Sequence of Streptomyces incarnatus NRRL8089, which Produces the Nucleoside Antibiotic Sinefungin.</title>
        <authorList>
            <person name="Oshima K."/>
            <person name="Hattori M."/>
            <person name="Shimizu H."/>
            <person name="Fukuda K."/>
            <person name="Nemoto M."/>
            <person name="Inagaki K."/>
            <person name="Tamura T."/>
        </authorList>
    </citation>
    <scope>NUCLEOTIDE SEQUENCE</scope>
    <source>
        <strain evidence="23">FACHB-1375</strain>
    </source>
</reference>
<dbReference type="InterPro" id="IPR036097">
    <property type="entry name" value="HisK_dim/P_sf"/>
</dbReference>
<sequence length="1248" mass="139323">MLIKLALGTIIFIATCYFTIAFIIIKQLVMGQHIRRNGLLAAGSAIFCTCTFTYSGYVLATAVVGEQHIISTPFILQVGFDFLIALAAGISIAWIYRTSRQSIADGTATTVADRQRIFRWWGGDIFQPPHQPQRAERVLRESEASIRALYEVTASQEMDFHQRLKRMLEIGSQRLTLDFGVLACVEGDRYEIVAAQTPDNSIRSGDVFDLQQTYCRETLQSEEPIGIDASNSEWWYHPGYAAFQMEAYLGTRIVVAGQVYGVLCFSSRTPRCTLFQSVDKEFLKLMGQWIGSEIDRAKAYSALEQQLERSLLLAQITQEIRACYNTTQIIQTTAKLLGNAFKVNQCVIHTYIATPTAQLTVVAEYSEPGYESIINLEIPVNANPYAQHILASDRAIPSPNVYIDPLLEPVTELCRKMNLKSLLGIRTSYQEEPNGVIGLHQCDRFRQWTKDEIELLEAVAAQVGIALAQSHLLEQEMRQREELIAKNLDLEQAKKSAEAANRAKSEFLATMSHEIRTPMNAVIGMTGLLLDTQLTPQQQDFVETIRSSGEALLAIINDILDFSKIEAGKLELEKTPFVLRSCIEECLDLVARQATEKGLELAYLIEPSVPVTLVGDITRVRQILVNLLSNAVKFTTNGEILVSVSARPLKSETESGEIFLTQNSKNEVNHSPTPSKYAIRFAVQDTGIGIPSNRIDRLFKAFSQVDASTTRQYGGTGLGLAISQKLAEMMGGRLWFETEEGEGSTFYFAIVAEVALNSSTDNWPSVTTTLGEPRSHLAGKRLLIVDDNATNRKILLLQAQSWGMFAQAAASGSEALEWLLQKKEFDLAILDMQMPQMDGLTLATRIRQIPEYRQLPLVMLTSLGRQQTDFQNSSADFAAFVNKPIKQSQLYDILVDIFSVRSTFIKNNFSSLKDRERMTFDTGQTMPKLAESLPLRILLAEDNVVNQKVALQILQRLGYRADVAANGLEVLDALHRQSYDVVLMDVQMPEMDGLEATRRICQEWGMEREKRKREEGEGKGKSIPSHLKSKIQNLKSSRPWIIAMTANAMQGDREICLQAGMDDYISKPVRLEELLLALERCQQNNSTCAIFDRAWESWHNCQETMPSEARPDDRKTQIPCPQSIDPLALQAIRDMAGKDDAGELVQEVIDCFLEDVPQLLQAIQTAVEIGDWRTLMRAAHTLKSTSATLGAATLAELSRQLEALGQNGNLEQASAIVLPARTGNQSLINLEYEAVKAALQIERQKCQP</sequence>
<evidence type="ECO:0000256" key="13">
    <source>
        <dbReference type="ARBA" id="ARBA00023012"/>
    </source>
</evidence>
<dbReference type="InterPro" id="IPR005467">
    <property type="entry name" value="His_kinase_dom"/>
</dbReference>
<keyword evidence="11" id="KW-0067">ATP-binding</keyword>
<keyword evidence="5" id="KW-1003">Cell membrane</keyword>
<keyword evidence="14 19" id="KW-0472">Membrane</keyword>
<keyword evidence="10" id="KW-0418">Kinase</keyword>
<dbReference type="PROSITE" id="PS50109">
    <property type="entry name" value="HIS_KIN"/>
    <property type="match status" value="1"/>
</dbReference>
<evidence type="ECO:0000259" key="21">
    <source>
        <dbReference type="PROSITE" id="PS50110"/>
    </source>
</evidence>
<keyword evidence="12 19" id="KW-1133">Transmembrane helix</keyword>
<dbReference type="InterPro" id="IPR011006">
    <property type="entry name" value="CheY-like_superfamily"/>
</dbReference>
<dbReference type="CDD" id="cd17546">
    <property type="entry name" value="REC_hyHK_CKI1_RcsC-like"/>
    <property type="match status" value="2"/>
</dbReference>
<evidence type="ECO:0000256" key="19">
    <source>
        <dbReference type="SAM" id="Phobius"/>
    </source>
</evidence>
<name>A0A926VML7_9CYAN</name>
<keyword evidence="18" id="KW-0175">Coiled coil</keyword>
<dbReference type="GO" id="GO:0005886">
    <property type="term" value="C:plasma membrane"/>
    <property type="evidence" value="ECO:0007669"/>
    <property type="project" value="UniProtKB-SubCell"/>
</dbReference>
<dbReference type="InterPro" id="IPR003661">
    <property type="entry name" value="HisK_dim/P_dom"/>
</dbReference>
<dbReference type="SMART" id="SM00065">
    <property type="entry name" value="GAF"/>
    <property type="match status" value="2"/>
</dbReference>
<dbReference type="Pfam" id="PF00512">
    <property type="entry name" value="HisKA"/>
    <property type="match status" value="1"/>
</dbReference>
<dbReference type="GO" id="GO:0000155">
    <property type="term" value="F:phosphorelay sensor kinase activity"/>
    <property type="evidence" value="ECO:0007669"/>
    <property type="project" value="InterPro"/>
</dbReference>
<feature type="transmembrane region" description="Helical" evidence="19">
    <location>
        <begin position="37"/>
        <end position="54"/>
    </location>
</feature>
<comment type="similarity">
    <text evidence="3">In the N-terminal section; belongs to the phytochrome family.</text>
</comment>
<dbReference type="SUPFAM" id="SSF52172">
    <property type="entry name" value="CheY-like"/>
    <property type="match status" value="2"/>
</dbReference>
<evidence type="ECO:0000256" key="18">
    <source>
        <dbReference type="SAM" id="Coils"/>
    </source>
</evidence>
<dbReference type="InterPro" id="IPR036890">
    <property type="entry name" value="HATPase_C_sf"/>
</dbReference>
<dbReference type="SUPFAM" id="SSF55874">
    <property type="entry name" value="ATPase domain of HSP90 chaperone/DNA topoisomerase II/histidine kinase"/>
    <property type="match status" value="1"/>
</dbReference>
<dbReference type="CDD" id="cd00088">
    <property type="entry name" value="HPT"/>
    <property type="match status" value="1"/>
</dbReference>
<evidence type="ECO:0000259" key="22">
    <source>
        <dbReference type="PROSITE" id="PS50894"/>
    </source>
</evidence>
<keyword evidence="8 19" id="KW-0812">Transmembrane</keyword>
<dbReference type="PRINTS" id="PR00344">
    <property type="entry name" value="BCTRLSENSOR"/>
</dbReference>
<feature type="domain" description="Histidine kinase" evidence="20">
    <location>
        <begin position="510"/>
        <end position="754"/>
    </location>
</feature>
<evidence type="ECO:0000256" key="2">
    <source>
        <dbReference type="ARBA" id="ARBA00004651"/>
    </source>
</evidence>
<dbReference type="CDD" id="cd16922">
    <property type="entry name" value="HATPase_EvgS-ArcB-TorS-like"/>
    <property type="match status" value="1"/>
</dbReference>
<dbReference type="PROSITE" id="PS50110">
    <property type="entry name" value="RESPONSE_REGULATORY"/>
    <property type="match status" value="2"/>
</dbReference>
<dbReference type="Pfam" id="PF02518">
    <property type="entry name" value="HATPase_c"/>
    <property type="match status" value="1"/>
</dbReference>
<accession>A0A926VML7</accession>
<dbReference type="PROSITE" id="PS50894">
    <property type="entry name" value="HPT"/>
    <property type="match status" value="1"/>
</dbReference>
<organism evidence="23 24">
    <name type="scientific">Aerosakkonema funiforme FACHB-1375</name>
    <dbReference type="NCBI Taxonomy" id="2949571"/>
    <lineage>
        <taxon>Bacteria</taxon>
        <taxon>Bacillati</taxon>
        <taxon>Cyanobacteriota</taxon>
        <taxon>Cyanophyceae</taxon>
        <taxon>Oscillatoriophycideae</taxon>
        <taxon>Aerosakkonematales</taxon>
        <taxon>Aerosakkonemataceae</taxon>
        <taxon>Aerosakkonema</taxon>
    </lineage>
</organism>
<dbReference type="Pfam" id="PF00072">
    <property type="entry name" value="Response_reg"/>
    <property type="match status" value="2"/>
</dbReference>
<keyword evidence="24" id="KW-1185">Reference proteome</keyword>
<evidence type="ECO:0000256" key="5">
    <source>
        <dbReference type="ARBA" id="ARBA00022475"/>
    </source>
</evidence>
<feature type="modified residue" description="4-aspartylphosphate" evidence="17">
    <location>
        <position position="831"/>
    </location>
</feature>
<evidence type="ECO:0000256" key="6">
    <source>
        <dbReference type="ARBA" id="ARBA00022553"/>
    </source>
</evidence>
<evidence type="ECO:0000256" key="14">
    <source>
        <dbReference type="ARBA" id="ARBA00023136"/>
    </source>
</evidence>
<feature type="modified residue" description="4-aspartylphosphate" evidence="17">
    <location>
        <position position="985"/>
    </location>
</feature>
<evidence type="ECO:0000256" key="1">
    <source>
        <dbReference type="ARBA" id="ARBA00000085"/>
    </source>
</evidence>
<dbReference type="InterPro" id="IPR008207">
    <property type="entry name" value="Sig_transdc_His_kin_Hpt_dom"/>
</dbReference>
<dbReference type="SMART" id="SM00387">
    <property type="entry name" value="HATPase_c"/>
    <property type="match status" value="1"/>
</dbReference>
<dbReference type="InterPro" id="IPR036641">
    <property type="entry name" value="HPT_dom_sf"/>
</dbReference>
<dbReference type="Gene3D" id="3.40.50.2300">
    <property type="match status" value="2"/>
</dbReference>
<dbReference type="SMART" id="SM00073">
    <property type="entry name" value="HPT"/>
    <property type="match status" value="1"/>
</dbReference>
<evidence type="ECO:0000256" key="3">
    <source>
        <dbReference type="ARBA" id="ARBA00006402"/>
    </source>
</evidence>
<keyword evidence="13" id="KW-0902">Two-component regulatory system</keyword>
<feature type="coiled-coil region" evidence="18">
    <location>
        <begin position="473"/>
        <end position="500"/>
    </location>
</feature>
<dbReference type="SUPFAM" id="SSF47384">
    <property type="entry name" value="Homodimeric domain of signal transducing histidine kinase"/>
    <property type="match status" value="1"/>
</dbReference>
<dbReference type="Pfam" id="PF01627">
    <property type="entry name" value="Hpt"/>
    <property type="match status" value="1"/>
</dbReference>
<evidence type="ECO:0000256" key="7">
    <source>
        <dbReference type="ARBA" id="ARBA00022679"/>
    </source>
</evidence>
<keyword evidence="9" id="KW-0547">Nucleotide-binding</keyword>
<evidence type="ECO:0000256" key="8">
    <source>
        <dbReference type="ARBA" id="ARBA00022692"/>
    </source>
</evidence>
<dbReference type="InterPro" id="IPR003018">
    <property type="entry name" value="GAF"/>
</dbReference>
<dbReference type="SMART" id="SM00388">
    <property type="entry name" value="HisKA"/>
    <property type="match status" value="1"/>
</dbReference>
<feature type="domain" description="Response regulatory" evidence="21">
    <location>
        <begin position="781"/>
        <end position="898"/>
    </location>
</feature>
<reference evidence="23" key="2">
    <citation type="submission" date="2020-08" db="EMBL/GenBank/DDBJ databases">
        <authorList>
            <person name="Chen M."/>
            <person name="Teng W."/>
            <person name="Zhao L."/>
            <person name="Hu C."/>
            <person name="Zhou Y."/>
            <person name="Han B."/>
            <person name="Song L."/>
            <person name="Shu W."/>
        </authorList>
    </citation>
    <scope>NUCLEOTIDE SEQUENCE</scope>
    <source>
        <strain evidence="23">FACHB-1375</strain>
    </source>
</reference>
<feature type="transmembrane region" description="Helical" evidence="19">
    <location>
        <begin position="74"/>
        <end position="96"/>
    </location>
</feature>
<gene>
    <name evidence="23" type="ORF">H6G03_30100</name>
</gene>
<evidence type="ECO:0000256" key="10">
    <source>
        <dbReference type="ARBA" id="ARBA00022777"/>
    </source>
</evidence>
<dbReference type="FunFam" id="1.10.287.130:FF:000004">
    <property type="entry name" value="Ethylene receptor 1"/>
    <property type="match status" value="1"/>
</dbReference>
<dbReference type="AlphaFoldDB" id="A0A926VML7"/>
<feature type="transmembrane region" description="Helical" evidence="19">
    <location>
        <begin position="6"/>
        <end position="25"/>
    </location>
</feature>
<keyword evidence="6 17" id="KW-0597">Phosphoprotein</keyword>
<dbReference type="SUPFAM" id="SSF47226">
    <property type="entry name" value="Histidine-containing phosphotransfer domain, HPT domain"/>
    <property type="match status" value="1"/>
</dbReference>
<keyword evidence="7" id="KW-0808">Transferase</keyword>
<evidence type="ECO:0000256" key="15">
    <source>
        <dbReference type="ARBA" id="ARBA00074306"/>
    </source>
</evidence>
<comment type="catalytic activity">
    <reaction evidence="1">
        <text>ATP + protein L-histidine = ADP + protein N-phospho-L-histidine.</text>
        <dbReference type="EC" id="2.7.13.3"/>
    </reaction>
</comment>
<dbReference type="PANTHER" id="PTHR45339:SF1">
    <property type="entry name" value="HYBRID SIGNAL TRANSDUCTION HISTIDINE KINASE J"/>
    <property type="match status" value="1"/>
</dbReference>
<feature type="domain" description="Response regulatory" evidence="21">
    <location>
        <begin position="936"/>
        <end position="1082"/>
    </location>
</feature>
<dbReference type="FunFam" id="3.30.565.10:FF:000010">
    <property type="entry name" value="Sensor histidine kinase RcsC"/>
    <property type="match status" value="1"/>
</dbReference>
<dbReference type="InterPro" id="IPR004358">
    <property type="entry name" value="Sig_transdc_His_kin-like_C"/>
</dbReference>
<dbReference type="RefSeq" id="WP_190473345.1">
    <property type="nucleotide sequence ID" value="NZ_JACJPW010000114.1"/>
</dbReference>
<dbReference type="SUPFAM" id="SSF55781">
    <property type="entry name" value="GAF domain-like"/>
    <property type="match status" value="2"/>
</dbReference>
<evidence type="ECO:0000259" key="20">
    <source>
        <dbReference type="PROSITE" id="PS50109"/>
    </source>
</evidence>
<dbReference type="EC" id="2.7.13.3" evidence="4"/>
<comment type="caution">
    <text evidence="23">The sequence shown here is derived from an EMBL/GenBank/DDBJ whole genome shotgun (WGS) entry which is preliminary data.</text>
</comment>
<evidence type="ECO:0000313" key="24">
    <source>
        <dbReference type="Proteomes" id="UP000641646"/>
    </source>
</evidence>
<evidence type="ECO:0000256" key="11">
    <source>
        <dbReference type="ARBA" id="ARBA00022840"/>
    </source>
</evidence>
<feature type="domain" description="HPt" evidence="22">
    <location>
        <begin position="1141"/>
        <end position="1245"/>
    </location>
</feature>
<proteinExistence type="inferred from homology"/>
<dbReference type="Gene3D" id="3.30.565.10">
    <property type="entry name" value="Histidine kinase-like ATPase, C-terminal domain"/>
    <property type="match status" value="1"/>
</dbReference>
<dbReference type="InterPro" id="IPR001789">
    <property type="entry name" value="Sig_transdc_resp-reg_receiver"/>
</dbReference>
<dbReference type="CDD" id="cd00082">
    <property type="entry name" value="HisKA"/>
    <property type="match status" value="1"/>
</dbReference>
<dbReference type="Gene3D" id="1.10.287.130">
    <property type="match status" value="1"/>
</dbReference>
<evidence type="ECO:0000256" key="12">
    <source>
        <dbReference type="ARBA" id="ARBA00022989"/>
    </source>
</evidence>
<feature type="modified residue" description="Phosphohistidine" evidence="16">
    <location>
        <position position="1180"/>
    </location>
</feature>